<comment type="subcellular location">
    <subcellularLocation>
        <location evidence="1">Cell envelope</location>
    </subcellularLocation>
</comment>
<organism evidence="8 9">
    <name type="scientific">Maricaulis virginensis</name>
    <dbReference type="NCBI Taxonomy" id="144022"/>
    <lineage>
        <taxon>Bacteria</taxon>
        <taxon>Pseudomonadati</taxon>
        <taxon>Pseudomonadota</taxon>
        <taxon>Alphaproteobacteria</taxon>
        <taxon>Maricaulales</taxon>
        <taxon>Maricaulaceae</taxon>
        <taxon>Maricaulis</taxon>
    </lineage>
</organism>
<dbReference type="InterPro" id="IPR058624">
    <property type="entry name" value="MdtA-like_HH"/>
</dbReference>
<dbReference type="Pfam" id="PF25917">
    <property type="entry name" value="BSH_RND"/>
    <property type="match status" value="1"/>
</dbReference>
<feature type="domain" description="Multidrug resistance protein MdtA-like alpha-helical hairpin" evidence="4">
    <location>
        <begin position="101"/>
        <end position="170"/>
    </location>
</feature>
<dbReference type="Gene3D" id="2.40.50.100">
    <property type="match status" value="1"/>
</dbReference>
<dbReference type="NCBIfam" id="TIGR01730">
    <property type="entry name" value="RND_mfp"/>
    <property type="match status" value="1"/>
</dbReference>
<dbReference type="AlphaFoldDB" id="A0A9W6IJU8"/>
<dbReference type="InterPro" id="IPR058625">
    <property type="entry name" value="MdtA-like_BSH"/>
</dbReference>
<dbReference type="Pfam" id="PF25967">
    <property type="entry name" value="RND-MFP_C"/>
    <property type="match status" value="1"/>
</dbReference>
<evidence type="ECO:0000313" key="8">
    <source>
        <dbReference type="EMBL" id="GLK51647.1"/>
    </source>
</evidence>
<accession>A0A9W6IJU8</accession>
<name>A0A9W6IJU8_9PROT</name>
<dbReference type="GO" id="GO:0005886">
    <property type="term" value="C:plasma membrane"/>
    <property type="evidence" value="ECO:0007669"/>
    <property type="project" value="TreeGrafter"/>
</dbReference>
<feature type="domain" description="Multidrug resistance protein MdtA-like C-terminal permuted SH3" evidence="7">
    <location>
        <begin position="297"/>
        <end position="355"/>
    </location>
</feature>
<dbReference type="PANTHER" id="PTHR30158:SF24">
    <property type="entry name" value="HLYD FAMILY SECRETION PROTEIN"/>
    <property type="match status" value="1"/>
</dbReference>
<dbReference type="PROSITE" id="PS51257">
    <property type="entry name" value="PROKAR_LIPOPROTEIN"/>
    <property type="match status" value="1"/>
</dbReference>
<feature type="coiled-coil region" evidence="3">
    <location>
        <begin position="101"/>
        <end position="128"/>
    </location>
</feature>
<dbReference type="Gene3D" id="2.40.30.170">
    <property type="match status" value="1"/>
</dbReference>
<reference evidence="8" key="2">
    <citation type="submission" date="2023-01" db="EMBL/GenBank/DDBJ databases">
        <authorList>
            <person name="Sun Q."/>
            <person name="Evtushenko L."/>
        </authorList>
    </citation>
    <scope>NUCLEOTIDE SEQUENCE</scope>
    <source>
        <strain evidence="8">VKM B-1513</strain>
    </source>
</reference>
<evidence type="ECO:0000313" key="9">
    <source>
        <dbReference type="Proteomes" id="UP001143486"/>
    </source>
</evidence>
<feature type="domain" description="Multidrug resistance protein MdtA-like beta-barrel" evidence="6">
    <location>
        <begin position="209"/>
        <end position="289"/>
    </location>
</feature>
<dbReference type="EMBL" id="BSFE01000002">
    <property type="protein sequence ID" value="GLK51647.1"/>
    <property type="molecule type" value="Genomic_DNA"/>
</dbReference>
<dbReference type="Gene3D" id="2.40.420.20">
    <property type="match status" value="1"/>
</dbReference>
<dbReference type="Gene3D" id="1.10.287.470">
    <property type="entry name" value="Helix hairpin bin"/>
    <property type="match status" value="1"/>
</dbReference>
<dbReference type="Pfam" id="PF25876">
    <property type="entry name" value="HH_MFP_RND"/>
    <property type="match status" value="1"/>
</dbReference>
<sequence length="396" mass="42490">MARLFSNTTGVLLVSAVLLTACGGGQQQGQMPAPQVDVATPLVERVADWDEFTGRFESPEHVDVRARVSGYLEAVHFEDGAEVEAGQLLFTIDARPFQAELAAAQGRLTQARAELSQVRTDLERAERLIESRTISQEAVEQRRTAVSTAEAAVASARAQVEAQQLNLEFTEVTAPISGHASARQVDPGNLVSGGNSAGDVLTTIVSSDPIHFEFDASEAVYLRYQRRPATDEGAPVEVRLQDETGFERRGEIVFADNVINPNTGTIHMRASVPNPDGLIRPGMLGTARVRGSAPYEAMLLPQTAILSDGSRRIVYVVNDQNMVETRNIVQGPLSGSLRVIRDGLQPGDRVIVNGLLRARPGAEVVPRDTEIARAAPARGGAAFIESQPATSAQPVD</sequence>
<dbReference type="InterPro" id="IPR058626">
    <property type="entry name" value="MdtA-like_b-barrel"/>
</dbReference>
<keyword evidence="9" id="KW-1185">Reference proteome</keyword>
<evidence type="ECO:0000259" key="5">
    <source>
        <dbReference type="Pfam" id="PF25917"/>
    </source>
</evidence>
<evidence type="ECO:0000259" key="6">
    <source>
        <dbReference type="Pfam" id="PF25944"/>
    </source>
</evidence>
<comment type="similarity">
    <text evidence="2">Belongs to the membrane fusion protein (MFP) (TC 8.A.1) family.</text>
</comment>
<proteinExistence type="inferred from homology"/>
<feature type="domain" description="Multidrug resistance protein MdtA-like barrel-sandwich hybrid" evidence="5">
    <location>
        <begin position="61"/>
        <end position="202"/>
    </location>
</feature>
<dbReference type="GO" id="GO:0030313">
    <property type="term" value="C:cell envelope"/>
    <property type="evidence" value="ECO:0007669"/>
    <property type="project" value="UniProtKB-SubCell"/>
</dbReference>
<dbReference type="SUPFAM" id="SSF111369">
    <property type="entry name" value="HlyD-like secretion proteins"/>
    <property type="match status" value="1"/>
</dbReference>
<dbReference type="InterPro" id="IPR058627">
    <property type="entry name" value="MdtA-like_C"/>
</dbReference>
<dbReference type="InterPro" id="IPR006143">
    <property type="entry name" value="RND_pump_MFP"/>
</dbReference>
<dbReference type="GO" id="GO:0022857">
    <property type="term" value="F:transmembrane transporter activity"/>
    <property type="evidence" value="ECO:0007669"/>
    <property type="project" value="InterPro"/>
</dbReference>
<evidence type="ECO:0000256" key="2">
    <source>
        <dbReference type="ARBA" id="ARBA00009477"/>
    </source>
</evidence>
<evidence type="ECO:0000259" key="7">
    <source>
        <dbReference type="Pfam" id="PF25967"/>
    </source>
</evidence>
<dbReference type="PANTHER" id="PTHR30158">
    <property type="entry name" value="ACRA/E-RELATED COMPONENT OF DRUG EFFLUX TRANSPORTER"/>
    <property type="match status" value="1"/>
</dbReference>
<gene>
    <name evidence="8" type="ORF">GCM10017621_11550</name>
</gene>
<evidence type="ECO:0000259" key="4">
    <source>
        <dbReference type="Pfam" id="PF25876"/>
    </source>
</evidence>
<dbReference type="Pfam" id="PF25944">
    <property type="entry name" value="Beta-barrel_RND"/>
    <property type="match status" value="1"/>
</dbReference>
<reference evidence="8" key="1">
    <citation type="journal article" date="2014" name="Int. J. Syst. Evol. Microbiol.">
        <title>Complete genome sequence of Corynebacterium casei LMG S-19264T (=DSM 44701T), isolated from a smear-ripened cheese.</title>
        <authorList>
            <consortium name="US DOE Joint Genome Institute (JGI-PGF)"/>
            <person name="Walter F."/>
            <person name="Albersmeier A."/>
            <person name="Kalinowski J."/>
            <person name="Ruckert C."/>
        </authorList>
    </citation>
    <scope>NUCLEOTIDE SEQUENCE</scope>
    <source>
        <strain evidence="8">VKM B-1513</strain>
    </source>
</reference>
<dbReference type="GO" id="GO:0046677">
    <property type="term" value="P:response to antibiotic"/>
    <property type="evidence" value="ECO:0007669"/>
    <property type="project" value="TreeGrafter"/>
</dbReference>
<protein>
    <submittedName>
        <fullName evidence="8">MexE family multidrug efflux RND transporter periplasmic adaptor subunit</fullName>
    </submittedName>
</protein>
<dbReference type="Proteomes" id="UP001143486">
    <property type="component" value="Unassembled WGS sequence"/>
</dbReference>
<dbReference type="RefSeq" id="WP_271186025.1">
    <property type="nucleotide sequence ID" value="NZ_BSFE01000002.1"/>
</dbReference>
<keyword evidence="3" id="KW-0175">Coiled coil</keyword>
<evidence type="ECO:0000256" key="3">
    <source>
        <dbReference type="SAM" id="Coils"/>
    </source>
</evidence>
<comment type="caution">
    <text evidence="8">The sequence shown here is derived from an EMBL/GenBank/DDBJ whole genome shotgun (WGS) entry which is preliminary data.</text>
</comment>
<evidence type="ECO:0000256" key="1">
    <source>
        <dbReference type="ARBA" id="ARBA00004196"/>
    </source>
</evidence>